<dbReference type="GO" id="GO:0033617">
    <property type="term" value="P:mitochondrial respiratory chain complex IV assembly"/>
    <property type="evidence" value="ECO:0007669"/>
    <property type="project" value="UniProtKB-UniRule"/>
</dbReference>
<dbReference type="EMBL" id="JAPDMZ010000080">
    <property type="protein sequence ID" value="KAK0551231.1"/>
    <property type="molecule type" value="Genomic_DNA"/>
</dbReference>
<evidence type="ECO:0000256" key="2">
    <source>
        <dbReference type="ARBA" id="ARBA00004304"/>
    </source>
</evidence>
<accession>A0AAN6GP68</accession>
<evidence type="ECO:0000256" key="4">
    <source>
        <dbReference type="ARBA" id="ARBA00011351"/>
    </source>
</evidence>
<evidence type="ECO:0000256" key="10">
    <source>
        <dbReference type="SAM" id="MobiDB-lite"/>
    </source>
</evidence>
<evidence type="ECO:0000256" key="3">
    <source>
        <dbReference type="ARBA" id="ARBA00007035"/>
    </source>
</evidence>
<evidence type="ECO:0000256" key="7">
    <source>
        <dbReference type="ARBA" id="ARBA00023128"/>
    </source>
</evidence>
<comment type="similarity">
    <text evidence="3 9">Belongs to the COA3 family.</text>
</comment>
<keyword evidence="6 9" id="KW-1133">Transmembrane helix</keyword>
<dbReference type="AlphaFoldDB" id="A0AAN6GP68"/>
<keyword evidence="7 9" id="KW-0496">Mitochondrion</keyword>
<dbReference type="Pfam" id="PF09813">
    <property type="entry name" value="Coa3_cc"/>
    <property type="match status" value="1"/>
</dbReference>
<protein>
    <recommendedName>
        <fullName evidence="9">Cytochrome c oxidase assembly factor 3</fullName>
    </recommendedName>
</protein>
<dbReference type="PANTHER" id="PTHR15642">
    <property type="entry name" value="CYTOCHROME C OXIDASE ASSEMBLY FACTOR 3, MITOCHONDRIAL"/>
    <property type="match status" value="1"/>
</dbReference>
<comment type="subcellular location">
    <subcellularLocation>
        <location evidence="2">Mitochondrion membrane</location>
        <topology evidence="2">Single-pass membrane protein</topology>
    </subcellularLocation>
</comment>
<dbReference type="InterPro" id="IPR018628">
    <property type="entry name" value="Coa3_CC"/>
</dbReference>
<keyword evidence="9" id="KW-0999">Mitochondrion inner membrane</keyword>
<evidence type="ECO:0000256" key="9">
    <source>
        <dbReference type="RuleBase" id="RU367056"/>
    </source>
</evidence>
<comment type="subunit">
    <text evidence="4 9">Component of 250-400 kDa complexes called cytochrome oxidase assembly intermediates or COA complexes.</text>
</comment>
<dbReference type="PANTHER" id="PTHR15642:SF3">
    <property type="entry name" value="CYTOCHROME C OXIDASE ASSEMBLY FACTOR 3 HOMOLOG, MITOCHONDRIAL"/>
    <property type="match status" value="1"/>
</dbReference>
<dbReference type="GO" id="GO:0005743">
    <property type="term" value="C:mitochondrial inner membrane"/>
    <property type="evidence" value="ECO:0007669"/>
    <property type="project" value="UniProtKB-UniRule"/>
</dbReference>
<keyword evidence="13" id="KW-1185">Reference proteome</keyword>
<organism evidence="12 13">
    <name type="scientific">Tilletia horrida</name>
    <dbReference type="NCBI Taxonomy" id="155126"/>
    <lineage>
        <taxon>Eukaryota</taxon>
        <taxon>Fungi</taxon>
        <taxon>Dikarya</taxon>
        <taxon>Basidiomycota</taxon>
        <taxon>Ustilaginomycotina</taxon>
        <taxon>Exobasidiomycetes</taxon>
        <taxon>Tilletiales</taxon>
        <taxon>Tilletiaceae</taxon>
        <taxon>Tilletia</taxon>
    </lineage>
</organism>
<comment type="function">
    <text evidence="1 9">Required for assembly of cytochrome c oxidase (complex IV).</text>
</comment>
<evidence type="ECO:0000256" key="1">
    <source>
        <dbReference type="ARBA" id="ARBA00003064"/>
    </source>
</evidence>
<evidence type="ECO:0000313" key="12">
    <source>
        <dbReference type="EMBL" id="KAK0551231.1"/>
    </source>
</evidence>
<evidence type="ECO:0000256" key="6">
    <source>
        <dbReference type="ARBA" id="ARBA00022989"/>
    </source>
</evidence>
<feature type="region of interest" description="Disordered" evidence="10">
    <location>
        <begin position="131"/>
        <end position="156"/>
    </location>
</feature>
<evidence type="ECO:0000256" key="8">
    <source>
        <dbReference type="ARBA" id="ARBA00023136"/>
    </source>
</evidence>
<feature type="compositionally biased region" description="Basic and acidic residues" evidence="10">
    <location>
        <begin position="137"/>
        <end position="156"/>
    </location>
</feature>
<evidence type="ECO:0000256" key="5">
    <source>
        <dbReference type="ARBA" id="ARBA00022692"/>
    </source>
</evidence>
<feature type="transmembrane region" description="Helical" evidence="9">
    <location>
        <begin position="36"/>
        <end position="57"/>
    </location>
</feature>
<keyword evidence="8 9" id="KW-0472">Membrane</keyword>
<feature type="compositionally biased region" description="Polar residues" evidence="10">
    <location>
        <begin position="7"/>
        <end position="16"/>
    </location>
</feature>
<gene>
    <name evidence="12" type="ORF">OC846_003370</name>
</gene>
<dbReference type="Proteomes" id="UP001176517">
    <property type="component" value="Unassembled WGS sequence"/>
</dbReference>
<sequence length="188" mass="20060">MSEVHRSTTPPRSTHASYHPDGYGVSEGLKRARRPFFWKNTLTGGAILGFAAGVYFYSISKVKQDDFSDLATLPPSSNNIQDSLASASQTLSNAASSASSQASASLSSAQSKLSDLSQSAQVSLSRLAEQAQASASDARDQAVRAGRDAKESVRAYADKVEAPRALEPKDDARNRLRELILIAQGRSL</sequence>
<evidence type="ECO:0000259" key="11">
    <source>
        <dbReference type="Pfam" id="PF09813"/>
    </source>
</evidence>
<dbReference type="InterPro" id="IPR041752">
    <property type="entry name" value="Coa3"/>
</dbReference>
<reference evidence="12" key="1">
    <citation type="journal article" date="2023" name="PhytoFront">
        <title>Draft Genome Resources of Seven Strains of Tilletia horrida, Causal Agent of Kernel Smut of Rice.</title>
        <authorList>
            <person name="Khanal S."/>
            <person name="Antony Babu S."/>
            <person name="Zhou X.G."/>
        </authorList>
    </citation>
    <scope>NUCLEOTIDE SEQUENCE</scope>
    <source>
        <strain evidence="12">TX6</strain>
    </source>
</reference>
<comment type="caution">
    <text evidence="12">The sequence shown here is derived from an EMBL/GenBank/DDBJ whole genome shotgun (WGS) entry which is preliminary data.</text>
</comment>
<proteinExistence type="inferred from homology"/>
<feature type="domain" description="Cytochrome c oxidase assembly factor 3 mitochondrial coiled-coil" evidence="11">
    <location>
        <begin position="28"/>
        <end position="69"/>
    </location>
</feature>
<keyword evidence="5 9" id="KW-0812">Transmembrane</keyword>
<feature type="region of interest" description="Disordered" evidence="10">
    <location>
        <begin position="1"/>
        <end position="23"/>
    </location>
</feature>
<name>A0AAN6GP68_9BASI</name>
<evidence type="ECO:0000313" key="13">
    <source>
        <dbReference type="Proteomes" id="UP001176517"/>
    </source>
</evidence>